<dbReference type="AlphaFoldDB" id="A0A090MKH0"/>
<comment type="caution">
    <text evidence="2">The sequence shown here is derived from an EMBL/GenBank/DDBJ whole genome shotgun (WGS) entry which is preliminary data.</text>
</comment>
<evidence type="ECO:0000313" key="2">
    <source>
        <dbReference type="EMBL" id="CEG07906.1"/>
    </source>
</evidence>
<sequence>MRFGFSRIWRWPAALAALMIFGLLSALLGQGGVWWALSWVALAIPLLVIVAAWQKRRRPVDSRP</sequence>
<evidence type="ECO:0008006" key="4">
    <source>
        <dbReference type="Google" id="ProtNLM"/>
    </source>
</evidence>
<evidence type="ECO:0000256" key="1">
    <source>
        <dbReference type="SAM" id="Phobius"/>
    </source>
</evidence>
<feature type="transmembrane region" description="Helical" evidence="1">
    <location>
        <begin position="34"/>
        <end position="53"/>
    </location>
</feature>
<evidence type="ECO:0000313" key="3">
    <source>
        <dbReference type="Proteomes" id="UP000035762"/>
    </source>
</evidence>
<organism evidence="2 3">
    <name type="scientific">Afipia felis</name>
    <name type="common">Cat scratch disease bacillus</name>
    <dbReference type="NCBI Taxonomy" id="1035"/>
    <lineage>
        <taxon>Bacteria</taxon>
        <taxon>Pseudomonadati</taxon>
        <taxon>Pseudomonadota</taxon>
        <taxon>Alphaproteobacteria</taxon>
        <taxon>Hyphomicrobiales</taxon>
        <taxon>Nitrobacteraceae</taxon>
        <taxon>Afipia</taxon>
    </lineage>
</organism>
<name>A0A090MKH0_AFIFE</name>
<keyword evidence="1" id="KW-1133">Transmembrane helix</keyword>
<dbReference type="OrthoDB" id="7278228at2"/>
<keyword evidence="1" id="KW-0472">Membrane</keyword>
<feature type="transmembrane region" description="Helical" evidence="1">
    <location>
        <begin position="9"/>
        <end position="28"/>
    </location>
</feature>
<keyword evidence="3" id="KW-1185">Reference proteome</keyword>
<gene>
    <name evidence="2" type="ORF">BN961_01312</name>
</gene>
<protein>
    <recommendedName>
        <fullName evidence="4">DUF4175 domain-containing protein</fullName>
    </recommendedName>
</protein>
<dbReference type="Proteomes" id="UP000035762">
    <property type="component" value="Unassembled WGS sequence"/>
</dbReference>
<accession>A0A090MKH0</accession>
<dbReference type="STRING" id="1035.BN961_01312"/>
<dbReference type="RefSeq" id="WP_009340735.1">
    <property type="nucleotide sequence ID" value="NZ_CCAZ020000001.1"/>
</dbReference>
<keyword evidence="1" id="KW-0812">Transmembrane</keyword>
<proteinExistence type="predicted"/>
<dbReference type="EMBL" id="CCAZ020000001">
    <property type="protein sequence ID" value="CEG07906.1"/>
    <property type="molecule type" value="Genomic_DNA"/>
</dbReference>
<reference evidence="2 3" key="1">
    <citation type="journal article" date="2014" name="Genome Announc.">
        <title>Genome Sequence of Afipia felis Strain 76713, Isolated in Hospital Water Using an Amoeba Co-Culture Procedure.</title>
        <authorList>
            <person name="Benamar S."/>
            <person name="La Scola B."/>
            <person name="Croce O."/>
        </authorList>
    </citation>
    <scope>NUCLEOTIDE SEQUENCE [LARGE SCALE GENOMIC DNA]</scope>
    <source>
        <strain evidence="2 3">76713</strain>
    </source>
</reference>